<dbReference type="InterPro" id="IPR002528">
    <property type="entry name" value="MATE_fam"/>
</dbReference>
<comment type="caution">
    <text evidence="6">Lacks conserved residue(s) required for the propagation of feature annotation.</text>
</comment>
<name>A0AAW2L3V0_9LAMI</name>
<evidence type="ECO:0000313" key="8">
    <source>
        <dbReference type="EMBL" id="KAL0313951.1"/>
    </source>
</evidence>
<feature type="transmembrane region" description="Helical" evidence="6">
    <location>
        <begin position="225"/>
        <end position="249"/>
    </location>
</feature>
<comment type="subcellular location">
    <subcellularLocation>
        <location evidence="1">Membrane</location>
        <topology evidence="1">Multi-pass membrane protein</topology>
    </subcellularLocation>
</comment>
<feature type="transmembrane region" description="Helical" evidence="6">
    <location>
        <begin position="84"/>
        <end position="111"/>
    </location>
</feature>
<evidence type="ECO:0000256" key="3">
    <source>
        <dbReference type="ARBA" id="ARBA00022692"/>
    </source>
</evidence>
<reference evidence="8" key="2">
    <citation type="journal article" date="2024" name="Plant">
        <title>Genomic evolution and insights into agronomic trait innovations of Sesamum species.</title>
        <authorList>
            <person name="Miao H."/>
            <person name="Wang L."/>
            <person name="Qu L."/>
            <person name="Liu H."/>
            <person name="Sun Y."/>
            <person name="Le M."/>
            <person name="Wang Q."/>
            <person name="Wei S."/>
            <person name="Zheng Y."/>
            <person name="Lin W."/>
            <person name="Duan Y."/>
            <person name="Cao H."/>
            <person name="Xiong S."/>
            <person name="Wang X."/>
            <person name="Wei L."/>
            <person name="Li C."/>
            <person name="Ma Q."/>
            <person name="Ju M."/>
            <person name="Zhao R."/>
            <person name="Li G."/>
            <person name="Mu C."/>
            <person name="Tian Q."/>
            <person name="Mei H."/>
            <person name="Zhang T."/>
            <person name="Gao T."/>
            <person name="Zhang H."/>
        </authorList>
    </citation>
    <scope>NUCLEOTIDE SEQUENCE</scope>
    <source>
        <strain evidence="8">G01</strain>
    </source>
</reference>
<evidence type="ECO:0000256" key="4">
    <source>
        <dbReference type="ARBA" id="ARBA00022989"/>
    </source>
</evidence>
<feature type="transmembrane region" description="Helical" evidence="6">
    <location>
        <begin position="169"/>
        <end position="190"/>
    </location>
</feature>
<feature type="transmembrane region" description="Helical" evidence="6">
    <location>
        <begin position="324"/>
        <end position="343"/>
    </location>
</feature>
<feature type="region of interest" description="Disordered" evidence="7">
    <location>
        <begin position="494"/>
        <end position="516"/>
    </location>
</feature>
<protein>
    <recommendedName>
        <fullName evidence="6">Protein DETOXIFICATION</fullName>
    </recommendedName>
    <alternativeName>
        <fullName evidence="6">Multidrug and toxic compound extrusion protein</fullName>
    </alternativeName>
</protein>
<keyword evidence="5 6" id="KW-0472">Membrane</keyword>
<dbReference type="InterPro" id="IPR045069">
    <property type="entry name" value="MATE_euk"/>
</dbReference>
<reference evidence="8" key="1">
    <citation type="submission" date="2020-06" db="EMBL/GenBank/DDBJ databases">
        <authorList>
            <person name="Li T."/>
            <person name="Hu X."/>
            <person name="Zhang T."/>
            <person name="Song X."/>
            <person name="Zhang H."/>
            <person name="Dai N."/>
            <person name="Sheng W."/>
            <person name="Hou X."/>
            <person name="Wei L."/>
        </authorList>
    </citation>
    <scope>NUCLEOTIDE SEQUENCE</scope>
    <source>
        <strain evidence="8">G01</strain>
        <tissue evidence="8">Leaf</tissue>
    </source>
</reference>
<dbReference type="GO" id="GO:1990961">
    <property type="term" value="P:xenobiotic detoxification by transmembrane export across the plasma membrane"/>
    <property type="evidence" value="ECO:0007669"/>
    <property type="project" value="InterPro"/>
</dbReference>
<feature type="transmembrane region" description="Helical" evidence="6">
    <location>
        <begin position="197"/>
        <end position="219"/>
    </location>
</feature>
<gene>
    <name evidence="8" type="ORF">Sangu_2239500</name>
</gene>
<evidence type="ECO:0000256" key="2">
    <source>
        <dbReference type="ARBA" id="ARBA00010199"/>
    </source>
</evidence>
<dbReference type="PANTHER" id="PTHR11206">
    <property type="entry name" value="MULTIDRUG RESISTANCE PROTEIN"/>
    <property type="match status" value="1"/>
</dbReference>
<evidence type="ECO:0000256" key="6">
    <source>
        <dbReference type="RuleBase" id="RU004914"/>
    </source>
</evidence>
<comment type="caution">
    <text evidence="8">The sequence shown here is derived from an EMBL/GenBank/DDBJ whole genome shotgun (WGS) entry which is preliminary data.</text>
</comment>
<dbReference type="EMBL" id="JACGWK010000015">
    <property type="protein sequence ID" value="KAL0313951.1"/>
    <property type="molecule type" value="Genomic_DNA"/>
</dbReference>
<keyword evidence="3 6" id="KW-0812">Transmembrane</keyword>
<dbReference type="GO" id="GO:0016020">
    <property type="term" value="C:membrane"/>
    <property type="evidence" value="ECO:0007669"/>
    <property type="project" value="UniProtKB-SubCell"/>
</dbReference>
<evidence type="ECO:0000256" key="1">
    <source>
        <dbReference type="ARBA" id="ARBA00004141"/>
    </source>
</evidence>
<dbReference type="Pfam" id="PF01554">
    <property type="entry name" value="MatE"/>
    <property type="match status" value="2"/>
</dbReference>
<feature type="transmembrane region" description="Helical" evidence="6">
    <location>
        <begin position="270"/>
        <end position="288"/>
    </location>
</feature>
<accession>A0AAW2L3V0</accession>
<organism evidence="8">
    <name type="scientific">Sesamum angustifolium</name>
    <dbReference type="NCBI Taxonomy" id="2727405"/>
    <lineage>
        <taxon>Eukaryota</taxon>
        <taxon>Viridiplantae</taxon>
        <taxon>Streptophyta</taxon>
        <taxon>Embryophyta</taxon>
        <taxon>Tracheophyta</taxon>
        <taxon>Spermatophyta</taxon>
        <taxon>Magnoliopsida</taxon>
        <taxon>eudicotyledons</taxon>
        <taxon>Gunneridae</taxon>
        <taxon>Pentapetalae</taxon>
        <taxon>asterids</taxon>
        <taxon>lamiids</taxon>
        <taxon>Lamiales</taxon>
        <taxon>Pedaliaceae</taxon>
        <taxon>Sesamum</taxon>
    </lineage>
</organism>
<proteinExistence type="inferred from homology"/>
<feature type="transmembrane region" description="Helical" evidence="6">
    <location>
        <begin position="392"/>
        <end position="412"/>
    </location>
</feature>
<comment type="similarity">
    <text evidence="2 6">Belongs to the multi antimicrobial extrusion (MATE) (TC 2.A.66.1) family.</text>
</comment>
<feature type="transmembrane region" description="Helical" evidence="6">
    <location>
        <begin position="355"/>
        <end position="372"/>
    </location>
</feature>
<dbReference type="GO" id="GO:0015297">
    <property type="term" value="F:antiporter activity"/>
    <property type="evidence" value="ECO:0007669"/>
    <property type="project" value="InterPro"/>
</dbReference>
<feature type="transmembrane region" description="Helical" evidence="6">
    <location>
        <begin position="132"/>
        <end position="157"/>
    </location>
</feature>
<keyword evidence="4 6" id="KW-1133">Transmembrane helix</keyword>
<sequence>MSVGHHQPLLLSISEDSENQINHQPHESDPGSSASARYCVKEAWTEFKKLWQIAAPSIFCRLAMFSLTLITQSFAGHLDQRQLAAISIATTVIISISFGFLLGMASALETLCGQAYGGKQYHLLVIYLQRSWVVLFLSSILLLPLFIFATPILKLIGQPTLLAELTGEVAMWLIPMHLSFVFQFTLMRFLQCQLKTYVIAWVSGVVLVVHLLLSWIFVYKLRVGIVGAALTLDFSWWMSVLGMFIYSVCGGCRNSWTGLSRQAFIGLWDFFKLALASGVMLSISFYGWESMIPLGLFAATGIRVANEIGAGNGNSAKFAAKVSVFNSLVVGFVFFLVIIAFPGKIAMIFTSSSSVISMVEGLALLLAITILFNCIQRFFQGVEFFCQHFRKIRLLMMLAEVPLIVCIFGKFLRVTTAIAAAPVEKGDGDGRPLPRTALGDGSKQLGGTAMPRLDSLVWARRRRSPLGDAARALIGAASLSLVVAGEGRGRGSLVVTQGGGSDGVGEEGVGSMGGVV</sequence>
<dbReference type="CDD" id="cd13132">
    <property type="entry name" value="MATE_eukaryotic"/>
    <property type="match status" value="1"/>
</dbReference>
<dbReference type="AlphaFoldDB" id="A0AAW2L3V0"/>
<evidence type="ECO:0000256" key="5">
    <source>
        <dbReference type="ARBA" id="ARBA00023136"/>
    </source>
</evidence>
<dbReference type="GO" id="GO:0042910">
    <property type="term" value="F:xenobiotic transmembrane transporter activity"/>
    <property type="evidence" value="ECO:0007669"/>
    <property type="project" value="InterPro"/>
</dbReference>
<evidence type="ECO:0000256" key="7">
    <source>
        <dbReference type="SAM" id="MobiDB-lite"/>
    </source>
</evidence>
<feature type="compositionally biased region" description="Gly residues" evidence="7">
    <location>
        <begin position="497"/>
        <end position="516"/>
    </location>
</feature>